<keyword evidence="8" id="KW-0443">Lipid metabolism</keyword>
<dbReference type="AlphaFoldDB" id="A0A3A3FUR5"/>
<evidence type="ECO:0000313" key="14">
    <source>
        <dbReference type="EMBL" id="RJF99553.1"/>
    </source>
</evidence>
<evidence type="ECO:0000256" key="1">
    <source>
        <dbReference type="ARBA" id="ARBA00004383"/>
    </source>
</evidence>
<evidence type="ECO:0000256" key="5">
    <source>
        <dbReference type="ARBA" id="ARBA00022692"/>
    </source>
</evidence>
<dbReference type="GO" id="GO:0016042">
    <property type="term" value="P:lipid catabolic process"/>
    <property type="evidence" value="ECO:0007669"/>
    <property type="project" value="UniProtKB-KW"/>
</dbReference>
<keyword evidence="7" id="KW-1133">Transmembrane helix</keyword>
<keyword evidence="13" id="KW-0732">Signal</keyword>
<keyword evidence="6" id="KW-0442">Lipid degradation</keyword>
<evidence type="ECO:0000313" key="15">
    <source>
        <dbReference type="Proteomes" id="UP000265955"/>
    </source>
</evidence>
<gene>
    <name evidence="14" type="ORF">D3871_14225</name>
</gene>
<accession>A0A3A3FUR5</accession>
<keyword evidence="4" id="KW-0997">Cell inner membrane</keyword>
<evidence type="ECO:0000256" key="9">
    <source>
        <dbReference type="ARBA" id="ARBA00023136"/>
    </source>
</evidence>
<dbReference type="Pfam" id="PF03280">
    <property type="entry name" value="Lipase_chap"/>
    <property type="match status" value="1"/>
</dbReference>
<dbReference type="GO" id="GO:0005886">
    <property type="term" value="C:plasma membrane"/>
    <property type="evidence" value="ECO:0007669"/>
    <property type="project" value="UniProtKB-SubCell"/>
</dbReference>
<dbReference type="GO" id="GO:0051082">
    <property type="term" value="F:unfolded protein binding"/>
    <property type="evidence" value="ECO:0007669"/>
    <property type="project" value="InterPro"/>
</dbReference>
<proteinExistence type="inferred from homology"/>
<evidence type="ECO:0000256" key="4">
    <source>
        <dbReference type="ARBA" id="ARBA00022519"/>
    </source>
</evidence>
<evidence type="ECO:0000256" key="12">
    <source>
        <dbReference type="ARBA" id="ARBA00031542"/>
    </source>
</evidence>
<comment type="subcellular location">
    <subcellularLocation>
        <location evidence="1">Cell inner membrane</location>
        <topology evidence="1">Single-pass membrane protein</topology>
        <orientation evidence="1">Periplasmic side</orientation>
    </subcellularLocation>
</comment>
<dbReference type="EMBL" id="QYUO01000001">
    <property type="protein sequence ID" value="RJF99553.1"/>
    <property type="molecule type" value="Genomic_DNA"/>
</dbReference>
<comment type="caution">
    <text evidence="14">The sequence shown here is derived from an EMBL/GenBank/DDBJ whole genome shotgun (WGS) entry which is preliminary data.</text>
</comment>
<keyword evidence="9" id="KW-0472">Membrane</keyword>
<evidence type="ECO:0000256" key="2">
    <source>
        <dbReference type="ARBA" id="ARBA00010358"/>
    </source>
</evidence>
<evidence type="ECO:0000256" key="7">
    <source>
        <dbReference type="ARBA" id="ARBA00022989"/>
    </source>
</evidence>
<evidence type="ECO:0000256" key="6">
    <source>
        <dbReference type="ARBA" id="ARBA00022963"/>
    </source>
</evidence>
<dbReference type="SUPFAM" id="SSF158855">
    <property type="entry name" value="Lipase chaperone-like"/>
    <property type="match status" value="1"/>
</dbReference>
<comment type="similarity">
    <text evidence="2">Belongs to the lipase chaperone family.</text>
</comment>
<dbReference type="GO" id="GO:0006457">
    <property type="term" value="P:protein folding"/>
    <property type="evidence" value="ECO:0007669"/>
    <property type="project" value="InterPro"/>
</dbReference>
<evidence type="ECO:0000256" key="3">
    <source>
        <dbReference type="ARBA" id="ARBA00022475"/>
    </source>
</evidence>
<feature type="chain" id="PRO_5017350726" description="Lipase helper protein" evidence="13">
    <location>
        <begin position="25"/>
        <end position="180"/>
    </location>
</feature>
<name>A0A3A3FUR5_9BURK</name>
<organism evidence="14 15">
    <name type="scientific">Noviherbaspirillum saxi</name>
    <dbReference type="NCBI Taxonomy" id="2320863"/>
    <lineage>
        <taxon>Bacteria</taxon>
        <taxon>Pseudomonadati</taxon>
        <taxon>Pseudomonadota</taxon>
        <taxon>Betaproteobacteria</taxon>
        <taxon>Burkholderiales</taxon>
        <taxon>Oxalobacteraceae</taxon>
        <taxon>Noviherbaspirillum</taxon>
    </lineage>
</organism>
<reference evidence="15" key="1">
    <citation type="submission" date="2018-09" db="EMBL/GenBank/DDBJ databases">
        <authorList>
            <person name="Zhu H."/>
        </authorList>
    </citation>
    <scope>NUCLEOTIDE SEQUENCE [LARGE SCALE GENOMIC DNA]</scope>
    <source>
        <strain evidence="15">K1R23-30</strain>
    </source>
</reference>
<dbReference type="InterPro" id="IPR004961">
    <property type="entry name" value="Lipase_chaperone"/>
</dbReference>
<feature type="signal peptide" evidence="13">
    <location>
        <begin position="1"/>
        <end position="24"/>
    </location>
</feature>
<keyword evidence="5" id="KW-0812">Transmembrane</keyword>
<evidence type="ECO:0000256" key="8">
    <source>
        <dbReference type="ARBA" id="ARBA00023098"/>
    </source>
</evidence>
<evidence type="ECO:0000256" key="11">
    <source>
        <dbReference type="ARBA" id="ARBA00030948"/>
    </source>
</evidence>
<keyword evidence="15" id="KW-1185">Reference proteome</keyword>
<keyword evidence="3" id="KW-1003">Cell membrane</keyword>
<evidence type="ECO:0000256" key="13">
    <source>
        <dbReference type="SAM" id="SignalP"/>
    </source>
</evidence>
<evidence type="ECO:0000256" key="10">
    <source>
        <dbReference type="ARBA" id="ARBA00023186"/>
    </source>
</evidence>
<dbReference type="Proteomes" id="UP000265955">
    <property type="component" value="Unassembled WGS sequence"/>
</dbReference>
<protein>
    <recommendedName>
        <fullName evidence="11">Lipase helper protein</fullName>
    </recommendedName>
    <alternativeName>
        <fullName evidence="12">Lipase modulator</fullName>
    </alternativeName>
</protein>
<dbReference type="OrthoDB" id="8903554at2"/>
<keyword evidence="10" id="KW-0143">Chaperone</keyword>
<sequence length="180" mass="19283">MTMKKSVVALGAAALFSLALFVTAWPGKNEDATPKLGAEPDMFSFVKPGIGPAPDASMQAAAAPAAPPSPQAVRSPTVTVEELVQTMRTQGASEDEIYRMRAAAWSPEAAARLAERDRAEATWDARVDAYRVERNRLINAGAIQTTLQQLRNARFSAEEQVQLAAYESSGVPRLISLPAD</sequence>